<proteinExistence type="predicted"/>
<keyword evidence="1 3" id="KW-0547">Nucleotide-binding</keyword>
<evidence type="ECO:0000256" key="4">
    <source>
        <dbReference type="SAM" id="Phobius"/>
    </source>
</evidence>
<dbReference type="SUPFAM" id="SSF57184">
    <property type="entry name" value="Growth factor receptor domain"/>
    <property type="match status" value="3"/>
</dbReference>
<dbReference type="InterPro" id="IPR008271">
    <property type="entry name" value="Ser/Thr_kinase_AS"/>
</dbReference>
<evidence type="ECO:0000256" key="3">
    <source>
        <dbReference type="PROSITE-ProRule" id="PRU10141"/>
    </source>
</evidence>
<dbReference type="EC" id="2.7.12.2" evidence="6"/>
<dbReference type="InterPro" id="IPR006212">
    <property type="entry name" value="Furin_repeat"/>
</dbReference>
<feature type="domain" description="Protein kinase" evidence="5">
    <location>
        <begin position="1102"/>
        <end position="1369"/>
    </location>
</feature>
<name>A0A0A1TVR7_ENTIV</name>
<dbReference type="OMA" id="KICENGQ"/>
<dbReference type="PROSITE" id="PS00108">
    <property type="entry name" value="PROTEIN_KINASE_ST"/>
    <property type="match status" value="1"/>
</dbReference>
<dbReference type="OrthoDB" id="33311at2759"/>
<keyword evidence="4" id="KW-0472">Membrane</keyword>
<dbReference type="EMBL" id="KB207112">
    <property type="protein sequence ID" value="ELP84562.1"/>
    <property type="molecule type" value="Genomic_DNA"/>
</dbReference>
<dbReference type="GO" id="GO:0004708">
    <property type="term" value="F:MAP kinase kinase activity"/>
    <property type="evidence" value="ECO:0007669"/>
    <property type="project" value="UniProtKB-EC"/>
</dbReference>
<dbReference type="SUPFAM" id="SSF56112">
    <property type="entry name" value="Protein kinase-like (PK-like)"/>
    <property type="match status" value="1"/>
</dbReference>
<keyword evidence="2 3" id="KW-0067">ATP-binding</keyword>
<keyword evidence="4" id="KW-0812">Transmembrane</keyword>
<dbReference type="PANTHER" id="PTHR45756">
    <property type="entry name" value="PALMITOYLTRANSFERASE"/>
    <property type="match status" value="1"/>
</dbReference>
<dbReference type="InterPro" id="IPR009030">
    <property type="entry name" value="Growth_fac_rcpt_cys_sf"/>
</dbReference>
<keyword evidence="6" id="KW-0418">Kinase</keyword>
<gene>
    <name evidence="6" type="ORF">EIN_171170</name>
</gene>
<feature type="binding site" evidence="3">
    <location>
        <position position="1130"/>
    </location>
    <ligand>
        <name>ATP</name>
        <dbReference type="ChEBI" id="CHEBI:30616"/>
    </ligand>
</feature>
<organism evidence="6 7">
    <name type="scientific">Entamoeba invadens IP1</name>
    <dbReference type="NCBI Taxonomy" id="370355"/>
    <lineage>
        <taxon>Eukaryota</taxon>
        <taxon>Amoebozoa</taxon>
        <taxon>Evosea</taxon>
        <taxon>Archamoebae</taxon>
        <taxon>Mastigamoebida</taxon>
        <taxon>Entamoebidae</taxon>
        <taxon>Entamoeba</taxon>
    </lineage>
</organism>
<dbReference type="SMART" id="SM00220">
    <property type="entry name" value="S_TKc"/>
    <property type="match status" value="1"/>
</dbReference>
<dbReference type="SMART" id="SM00261">
    <property type="entry name" value="FU"/>
    <property type="match status" value="5"/>
</dbReference>
<dbReference type="InterPro" id="IPR017441">
    <property type="entry name" value="Protein_kinase_ATP_BS"/>
</dbReference>
<keyword evidence="6" id="KW-0808">Transferase</keyword>
<evidence type="ECO:0000256" key="1">
    <source>
        <dbReference type="ARBA" id="ARBA00022741"/>
    </source>
</evidence>
<dbReference type="GO" id="GO:0005524">
    <property type="term" value="F:ATP binding"/>
    <property type="evidence" value="ECO:0007669"/>
    <property type="project" value="UniProtKB-UniRule"/>
</dbReference>
<dbReference type="GeneID" id="14883634"/>
<feature type="transmembrane region" description="Helical" evidence="4">
    <location>
        <begin position="924"/>
        <end position="951"/>
    </location>
</feature>
<dbReference type="KEGG" id="eiv:EIN_171170"/>
<dbReference type="Gene3D" id="1.10.510.10">
    <property type="entry name" value="Transferase(Phosphotransferase) domain 1"/>
    <property type="match status" value="1"/>
</dbReference>
<evidence type="ECO:0000313" key="6">
    <source>
        <dbReference type="EMBL" id="ELP84562.1"/>
    </source>
</evidence>
<dbReference type="PROSITE" id="PS50011">
    <property type="entry name" value="PROTEIN_KINASE_DOM"/>
    <property type="match status" value="1"/>
</dbReference>
<dbReference type="InterPro" id="IPR000719">
    <property type="entry name" value="Prot_kinase_dom"/>
</dbReference>
<dbReference type="PROSITE" id="PS00107">
    <property type="entry name" value="PROTEIN_KINASE_ATP"/>
    <property type="match status" value="1"/>
</dbReference>
<protein>
    <submittedName>
        <fullName evidence="6">Protein serine/threonine kinase, putative</fullName>
        <ecNumber evidence="6">2.7.12.2</ecNumber>
    </submittedName>
</protein>
<evidence type="ECO:0000313" key="7">
    <source>
        <dbReference type="Proteomes" id="UP000014680"/>
    </source>
</evidence>
<dbReference type="InterPro" id="IPR053215">
    <property type="entry name" value="TKL_Ser/Thr_kinase"/>
</dbReference>
<dbReference type="Proteomes" id="UP000014680">
    <property type="component" value="Unassembled WGS sequence"/>
</dbReference>
<reference evidence="6 7" key="1">
    <citation type="submission" date="2012-10" db="EMBL/GenBank/DDBJ databases">
        <authorList>
            <person name="Zafar N."/>
            <person name="Inman J."/>
            <person name="Hall N."/>
            <person name="Lorenzi H."/>
            <person name="Caler E."/>
        </authorList>
    </citation>
    <scope>NUCLEOTIDE SEQUENCE [LARGE SCALE GENOMIC DNA]</scope>
    <source>
        <strain evidence="6 7">IP1</strain>
    </source>
</reference>
<keyword evidence="4" id="KW-1133">Transmembrane helix</keyword>
<dbReference type="RefSeq" id="XP_004183908.1">
    <property type="nucleotide sequence ID" value="XM_004183860.1"/>
</dbReference>
<evidence type="ECO:0000256" key="2">
    <source>
        <dbReference type="ARBA" id="ARBA00022840"/>
    </source>
</evidence>
<evidence type="ECO:0000259" key="5">
    <source>
        <dbReference type="PROSITE" id="PS50011"/>
    </source>
</evidence>
<dbReference type="Gene3D" id="2.10.220.10">
    <property type="entry name" value="Hormone Receptor, Insulin-like Growth Factor Receptor 1, Chain A, domain 2"/>
    <property type="match status" value="2"/>
</dbReference>
<dbReference type="PANTHER" id="PTHR45756:SF1">
    <property type="entry name" value="PROTEIN KINASE DOMAIN CONTAINING PROTEIN"/>
    <property type="match status" value="1"/>
</dbReference>
<dbReference type="VEuPathDB" id="AmoebaDB:EIN_171170"/>
<sequence>MNQKSSMKVINNIMFNTNGILRMMDQTNLWTTFLSLKNSSELFISGQSIFRTEQNSYISTKANLTLDNSSRFICTQTITTSDLCSITVTDSAILQARVMIIDQCNFGLLKTAQLVVTDAISIGNLSEFKSESNAQIICDTMKVTNMTKVIVNGDSYLVIQDTLTVNNATFSINSKSQVTCNNVVLTQNGTINLTEKGTLRCSDTFKVIEDSVLVLCGESVLTANVLQIEGASLRIENSFLSITSLKKFNCLSGFITVNGQGTLTADYVYLNECTITVQMRSIIDFALFETGDITLNTIVIAANQPFDFVYSFDPITVDKTSLTTHHLNFMMSNRIIRYGTTTHYSCHLMSEQFTDNIYYEGYCPCAEDGCIIVATKQSLVVSRVAQLNEVQTTLLRWYTHIHKNLNEVIENSVIYQDYTFNLGLNYNNAVVIDNEKLSLIDVTQITTEYVVAATNGFVYNNTNCLIGITDNSSFVCTLFYCDCDIGFIDSTTMSCKTCFADNCKKCISNIESTCIECTSGFILDGGICTSIKIVNCLYERGGMCVKCKERYYQKDGNCTLMNDNCIQKDAGMCVICSPQTMLQNGKCQDITNSAVVVSNSIIYCLQGYAIHSTNCVRCSELFEFCKYCSPSMCLSCDDSYHLTPEGICTSTFCSSEDNLEMSENGQCTHIIPNCFNGMNDKCVECEEEYILNSYLLCENRIDQDHCVGTKYGKCYSCMNGYYLFNESCLKCPFPCNSCYSSTKCLSCGVGYYLTDNTCKSNDLLKETCEKISITGIGCYKCKEGYFRNGLDCQKCSSSCSTCNQEGKCLGCNSTNFMDENKDCLPQSVLSGCAHIVDENGCTKCIEGFYIFKTNQCQICIENCSSCISEKVCLKCKNSFVLSTNNCVPFNTILKCTNAENSKCSQCSFWYTPNSSGTFCNKRTVWWVVLLVVFFLLFICIGIILITMFGLWKIKEKFGERSHASRIKVFKMKNTDVTFTNLNNGICVNKKTVNLNETSEEIQILRETYHFLCVGNVNKKTVKVQFSIKDQETYSITIDPEIVLLKSNEACEFLIVFTALCTCKIITEIMLISQKVNKDERCVTSISVKGETVLSTRLNPLDIVTTDKIGEGTFGIVYSGKYKNENVAVKKMKCYDGISDLEDFSNEVAMLDKFRCDYIIHFYGAVFIPNKICMVTEFAPFGSLEDVIYNPERYKTTETIYKEAFRLKICLDAAKGILYLHTNGILHRDVKPDNILVVSLDINNQVNAKLTDFGAARNFNMLMTNMTFTKGIGTPVYMAPEVLKKKKYKEPADIFSLGVTMLECLIWKHVYSSDEFNYPWKIAEFVVNGNRVKKPEHIKDCHFELIKKCWCQNPQTRLKIGPIVDTLKLFWEQEE</sequence>
<dbReference type="InterPro" id="IPR011009">
    <property type="entry name" value="Kinase-like_dom_sf"/>
</dbReference>
<dbReference type="Pfam" id="PF00069">
    <property type="entry name" value="Pkinase"/>
    <property type="match status" value="1"/>
</dbReference>
<keyword evidence="7" id="KW-1185">Reference proteome</keyword>
<dbReference type="Gene3D" id="3.30.200.20">
    <property type="entry name" value="Phosphorylase Kinase, domain 1"/>
    <property type="match status" value="1"/>
</dbReference>
<accession>A0A0A1TVR7</accession>